<reference evidence="1 2" key="1">
    <citation type="submission" date="2016-07" db="EMBL/GenBank/DDBJ databases">
        <title>Multiple horizontal gene transfer events from other fungi enriched the ability of initially mycotrophic Trichoderma (Ascomycota) to feed on dead plant biomass.</title>
        <authorList>
            <consortium name="DOE Joint Genome Institute"/>
            <person name="Aerts A."/>
            <person name="Atanasova L."/>
            <person name="Chenthamara K."/>
            <person name="Zhang J."/>
            <person name="Grujic M."/>
            <person name="Henrissat B."/>
            <person name="Kuo A."/>
            <person name="Salamov A."/>
            <person name="Lipzen A."/>
            <person name="Labutti K."/>
            <person name="Barry K."/>
            <person name="Miao Y."/>
            <person name="Rahimi M.J."/>
            <person name="Shen Q."/>
            <person name="Grigoriev I.V."/>
            <person name="Kubicek C.P."/>
            <person name="Druzhinina I.S."/>
        </authorList>
    </citation>
    <scope>NUCLEOTIDE SEQUENCE [LARGE SCALE GENOMIC DNA]</scope>
    <source>
        <strain evidence="1 2">CBS 433.97</strain>
    </source>
</reference>
<evidence type="ECO:0000313" key="2">
    <source>
        <dbReference type="Proteomes" id="UP000240493"/>
    </source>
</evidence>
<protein>
    <submittedName>
        <fullName evidence="1">Uncharacterized protein</fullName>
    </submittedName>
</protein>
<dbReference type="OrthoDB" id="3518210at2759"/>
<dbReference type="EMBL" id="KZ679261">
    <property type="protein sequence ID" value="PTB41301.1"/>
    <property type="molecule type" value="Genomic_DNA"/>
</dbReference>
<sequence>MPSQPPDHPHEFHAGVWDYEANRPVVDGKIEDPITGEVIPVTEGTSFYAGPPNVDITIMNLHADASGTFRFQRAFPF</sequence>
<dbReference type="AlphaFoldDB" id="A0A2T3Z916"/>
<keyword evidence="2" id="KW-1185">Reference proteome</keyword>
<proteinExistence type="predicted"/>
<organism evidence="1 2">
    <name type="scientific">Trichoderma asperellum (strain ATCC 204424 / CBS 433.97 / NBRC 101777)</name>
    <dbReference type="NCBI Taxonomy" id="1042311"/>
    <lineage>
        <taxon>Eukaryota</taxon>
        <taxon>Fungi</taxon>
        <taxon>Dikarya</taxon>
        <taxon>Ascomycota</taxon>
        <taxon>Pezizomycotina</taxon>
        <taxon>Sordariomycetes</taxon>
        <taxon>Hypocreomycetidae</taxon>
        <taxon>Hypocreales</taxon>
        <taxon>Hypocreaceae</taxon>
        <taxon>Trichoderma</taxon>
    </lineage>
</organism>
<accession>A0A2T3Z916</accession>
<evidence type="ECO:0000313" key="1">
    <source>
        <dbReference type="EMBL" id="PTB41301.1"/>
    </source>
</evidence>
<gene>
    <name evidence="1" type="ORF">M441DRAFT_57483</name>
</gene>
<name>A0A2T3Z916_TRIA4</name>
<dbReference type="Proteomes" id="UP000240493">
    <property type="component" value="Unassembled WGS sequence"/>
</dbReference>
<feature type="non-terminal residue" evidence="1">
    <location>
        <position position="77"/>
    </location>
</feature>